<dbReference type="SUPFAM" id="SSF53474">
    <property type="entry name" value="alpha/beta-Hydrolases"/>
    <property type="match status" value="1"/>
</dbReference>
<reference evidence="3" key="1">
    <citation type="submission" date="2022-12" db="EMBL/GenBank/DDBJ databases">
        <authorList>
            <person name="Petersen C."/>
        </authorList>
    </citation>
    <scope>NUCLEOTIDE SEQUENCE</scope>
    <source>
        <strain evidence="3">IBT 29677</strain>
    </source>
</reference>
<dbReference type="GeneID" id="81371964"/>
<dbReference type="PANTHER" id="PTHR34853:SF5">
    <property type="entry name" value="LIP-DOMAIN-CONTAINING PROTEIN-RELATED"/>
    <property type="match status" value="1"/>
</dbReference>
<evidence type="ECO:0000313" key="3">
    <source>
        <dbReference type="EMBL" id="KAJ5385806.1"/>
    </source>
</evidence>
<dbReference type="InterPro" id="IPR005152">
    <property type="entry name" value="Lipase_secreted"/>
</dbReference>
<dbReference type="AlphaFoldDB" id="A0A9X0B2K3"/>
<proteinExistence type="predicted"/>
<dbReference type="GO" id="GO:0017000">
    <property type="term" value="P:antibiotic biosynthetic process"/>
    <property type="evidence" value="ECO:0007669"/>
    <property type="project" value="UniProtKB-ARBA"/>
</dbReference>
<dbReference type="Proteomes" id="UP001147747">
    <property type="component" value="Unassembled WGS sequence"/>
</dbReference>
<dbReference type="RefSeq" id="XP_056483604.1">
    <property type="nucleotide sequence ID" value="XM_056632984.1"/>
</dbReference>
<dbReference type="InterPro" id="IPR029058">
    <property type="entry name" value="AB_hydrolase_fold"/>
</dbReference>
<dbReference type="Gene3D" id="1.10.260.130">
    <property type="match status" value="1"/>
</dbReference>
<evidence type="ECO:0000256" key="1">
    <source>
        <dbReference type="ARBA" id="ARBA00022801"/>
    </source>
</evidence>
<dbReference type="GO" id="GO:0004806">
    <property type="term" value="F:triacylglycerol lipase activity"/>
    <property type="evidence" value="ECO:0007669"/>
    <property type="project" value="UniProtKB-UniRule"/>
</dbReference>
<organism evidence="3 4">
    <name type="scientific">Penicillium cosmopolitanum</name>
    <dbReference type="NCBI Taxonomy" id="1131564"/>
    <lineage>
        <taxon>Eukaryota</taxon>
        <taxon>Fungi</taxon>
        <taxon>Dikarya</taxon>
        <taxon>Ascomycota</taxon>
        <taxon>Pezizomycotina</taxon>
        <taxon>Eurotiomycetes</taxon>
        <taxon>Eurotiomycetidae</taxon>
        <taxon>Eurotiales</taxon>
        <taxon>Aspergillaceae</taxon>
        <taxon>Penicillium</taxon>
    </lineage>
</organism>
<name>A0A9X0B2K3_9EURO</name>
<evidence type="ECO:0000313" key="4">
    <source>
        <dbReference type="Proteomes" id="UP001147747"/>
    </source>
</evidence>
<evidence type="ECO:0000256" key="2">
    <source>
        <dbReference type="SAM" id="SignalP"/>
    </source>
</evidence>
<keyword evidence="2" id="KW-0732">Signal</keyword>
<dbReference type="GO" id="GO:0072330">
    <property type="term" value="P:monocarboxylic acid biosynthetic process"/>
    <property type="evidence" value="ECO:0007669"/>
    <property type="project" value="UniProtKB-ARBA"/>
</dbReference>
<dbReference type="GO" id="GO:0016042">
    <property type="term" value="P:lipid catabolic process"/>
    <property type="evidence" value="ECO:0007669"/>
    <property type="project" value="UniProtKB-UniRule"/>
</dbReference>
<evidence type="ECO:0008006" key="5">
    <source>
        <dbReference type="Google" id="ProtNLM"/>
    </source>
</evidence>
<feature type="chain" id="PRO_5046410616" description="LIP-domain-containing protein" evidence="2">
    <location>
        <begin position="21"/>
        <end position="440"/>
    </location>
</feature>
<dbReference type="Pfam" id="PF03583">
    <property type="entry name" value="LIP"/>
    <property type="match status" value="1"/>
</dbReference>
<keyword evidence="4" id="KW-1185">Reference proteome</keyword>
<comment type="caution">
    <text evidence="3">The sequence shown here is derived from an EMBL/GenBank/DDBJ whole genome shotgun (WGS) entry which is preliminary data.</text>
</comment>
<dbReference type="Gene3D" id="3.40.50.1820">
    <property type="entry name" value="alpha/beta hydrolase"/>
    <property type="match status" value="1"/>
</dbReference>
<feature type="signal peptide" evidence="2">
    <location>
        <begin position="1"/>
        <end position="20"/>
    </location>
</feature>
<dbReference type="EMBL" id="JAPZBU010000009">
    <property type="protein sequence ID" value="KAJ5385806.1"/>
    <property type="molecule type" value="Genomic_DNA"/>
</dbReference>
<dbReference type="PANTHER" id="PTHR34853">
    <property type="match status" value="1"/>
</dbReference>
<dbReference type="OrthoDB" id="2373480at2759"/>
<reference evidence="3" key="2">
    <citation type="journal article" date="2023" name="IMA Fungus">
        <title>Comparative genomic study of the Penicillium genus elucidates a diverse pangenome and 15 lateral gene transfer events.</title>
        <authorList>
            <person name="Petersen C."/>
            <person name="Sorensen T."/>
            <person name="Nielsen M.R."/>
            <person name="Sondergaard T.E."/>
            <person name="Sorensen J.L."/>
            <person name="Fitzpatrick D.A."/>
            <person name="Frisvad J.C."/>
            <person name="Nielsen K.L."/>
        </authorList>
    </citation>
    <scope>NUCLEOTIDE SEQUENCE</scope>
    <source>
        <strain evidence="3">IBT 29677</strain>
    </source>
</reference>
<keyword evidence="1" id="KW-0378">Hydrolase</keyword>
<gene>
    <name evidence="3" type="ORF">N7509_008347</name>
</gene>
<protein>
    <recommendedName>
        <fullName evidence="5">LIP-domain-containing protein</fullName>
    </recommendedName>
</protein>
<sequence>MHRFIFAIAYICFLISRGYAVTVPPPSQDSWYRQPSDIGRYSPGDVIRSRHVAPQLESFLSFPANVSVKSVTQYLFRTTDNLRTPVASVATLIEPFRADSSKLLGYQTFYDSASVDCSPSYTLQAKNDDPEFAMRNLNLSVDIAFMASALNLGWWVLTTDYEGLNAEYTVGIQSGNAVLDSVRAVLRYGPEEGLSENPRYALWGYSGGALASSWAAEVQPAYAPELDFAGVALGGLTPNVSSVFNTIHNGVYAGLAFRGIYGMAKAYPNLTQWMEQELLPLKSEDFFAIAGGCNGDGTSQDLYSFFKNGEASFKKAIPQAVFRWSGQMGIHGTPTAPLFIYKATSDEISPVADTEFLVKQYCSRGVDVEYHRDLVGNHETEAITGSASALEWLYDRLDGNAVVEGCHTEDVVLTSLHVRTAALLGEVIFSILQSTVGGML</sequence>
<accession>A0A9X0B2K3</accession>